<comment type="caution">
    <text evidence="6">The sequence shown here is derived from an EMBL/GenBank/DDBJ whole genome shotgun (WGS) entry which is preliminary data.</text>
</comment>
<dbReference type="PROSITE" id="PS00018">
    <property type="entry name" value="EF_HAND_1"/>
    <property type="match status" value="1"/>
</dbReference>
<dbReference type="InterPro" id="IPR002048">
    <property type="entry name" value="EF_hand_dom"/>
</dbReference>
<evidence type="ECO:0000256" key="2">
    <source>
        <dbReference type="ARBA" id="ARBA00022737"/>
    </source>
</evidence>
<evidence type="ECO:0000313" key="6">
    <source>
        <dbReference type="EMBL" id="KAF0732836.1"/>
    </source>
</evidence>
<keyword evidence="7" id="KW-1185">Reference proteome</keyword>
<evidence type="ECO:0000259" key="5">
    <source>
        <dbReference type="PROSITE" id="PS50222"/>
    </source>
</evidence>
<feature type="domain" description="EF-hand" evidence="5">
    <location>
        <begin position="1"/>
        <end position="24"/>
    </location>
</feature>
<proteinExistence type="predicted"/>
<dbReference type="EMBL" id="VJMJ01000128">
    <property type="protein sequence ID" value="KAF0732836.1"/>
    <property type="molecule type" value="Genomic_DNA"/>
</dbReference>
<evidence type="ECO:0000256" key="1">
    <source>
        <dbReference type="ARBA" id="ARBA00022723"/>
    </source>
</evidence>
<name>A0A6G0WZ14_9STRA</name>
<evidence type="ECO:0000256" key="3">
    <source>
        <dbReference type="ARBA" id="ARBA00022837"/>
    </source>
</evidence>
<keyword evidence="3" id="KW-0106">Calcium</keyword>
<gene>
    <name evidence="6" type="ORF">Ae201684_010165</name>
</gene>
<protein>
    <recommendedName>
        <fullName evidence="5">EF-hand domain-containing protein</fullName>
    </recommendedName>
</protein>
<sequence length="197" mass="23244">MDKDESGKIDFEEFVLSLWNFCSFTRESLVRYAFSLYDSDGSGDIDVDEAEHFVHEMWGDKWHSNKNAEAIMAKLRAIAKANDGYMPIENFVVFAHDHPLLMFPAFQIQHDMVEKILGEHFWTKIADQREKKQRTDKKFKTIEDILRSFNHNHAVLRQVKQVVSEAQSSRRMSFAESFRDKLNRPKNDKKRYKTHPS</sequence>
<organism evidence="6 7">
    <name type="scientific">Aphanomyces euteiches</name>
    <dbReference type="NCBI Taxonomy" id="100861"/>
    <lineage>
        <taxon>Eukaryota</taxon>
        <taxon>Sar</taxon>
        <taxon>Stramenopiles</taxon>
        <taxon>Oomycota</taxon>
        <taxon>Saprolegniomycetes</taxon>
        <taxon>Saprolegniales</taxon>
        <taxon>Verrucalvaceae</taxon>
        <taxon>Aphanomyces</taxon>
    </lineage>
</organism>
<dbReference type="Proteomes" id="UP000481153">
    <property type="component" value="Unassembled WGS sequence"/>
</dbReference>
<feature type="domain" description="EF-hand" evidence="5">
    <location>
        <begin position="25"/>
        <end position="60"/>
    </location>
</feature>
<dbReference type="AlphaFoldDB" id="A0A6G0WZ14"/>
<reference evidence="6 7" key="1">
    <citation type="submission" date="2019-07" db="EMBL/GenBank/DDBJ databases">
        <title>Genomics analysis of Aphanomyces spp. identifies a new class of oomycete effector associated with host adaptation.</title>
        <authorList>
            <person name="Gaulin E."/>
        </authorList>
    </citation>
    <scope>NUCLEOTIDE SEQUENCE [LARGE SCALE GENOMIC DNA]</scope>
    <source>
        <strain evidence="6 7">ATCC 201684</strain>
    </source>
</reference>
<keyword evidence="2" id="KW-0677">Repeat</keyword>
<dbReference type="SUPFAM" id="SSF47473">
    <property type="entry name" value="EF-hand"/>
    <property type="match status" value="1"/>
</dbReference>
<dbReference type="Gene3D" id="1.10.238.10">
    <property type="entry name" value="EF-hand"/>
    <property type="match status" value="1"/>
</dbReference>
<dbReference type="PROSITE" id="PS50222">
    <property type="entry name" value="EF_HAND_2"/>
    <property type="match status" value="2"/>
</dbReference>
<dbReference type="InterPro" id="IPR018247">
    <property type="entry name" value="EF_Hand_1_Ca_BS"/>
</dbReference>
<dbReference type="InterPro" id="IPR011992">
    <property type="entry name" value="EF-hand-dom_pair"/>
</dbReference>
<evidence type="ECO:0000256" key="4">
    <source>
        <dbReference type="SAM" id="MobiDB-lite"/>
    </source>
</evidence>
<feature type="region of interest" description="Disordered" evidence="4">
    <location>
        <begin position="171"/>
        <end position="197"/>
    </location>
</feature>
<feature type="compositionally biased region" description="Basic residues" evidence="4">
    <location>
        <begin position="187"/>
        <end position="197"/>
    </location>
</feature>
<dbReference type="GO" id="GO:0005509">
    <property type="term" value="F:calcium ion binding"/>
    <property type="evidence" value="ECO:0007669"/>
    <property type="project" value="InterPro"/>
</dbReference>
<evidence type="ECO:0000313" key="7">
    <source>
        <dbReference type="Proteomes" id="UP000481153"/>
    </source>
</evidence>
<dbReference type="PANTHER" id="PTHR45942">
    <property type="entry name" value="PROTEIN PHOSPATASE 3 REGULATORY SUBUNIT B ALPHA ISOFORM TYPE 1"/>
    <property type="match status" value="1"/>
</dbReference>
<keyword evidence="1" id="KW-0479">Metal-binding</keyword>
<dbReference type="Pfam" id="PF13202">
    <property type="entry name" value="EF-hand_5"/>
    <property type="match status" value="2"/>
</dbReference>
<dbReference type="VEuPathDB" id="FungiDB:AeMF1_001342"/>
<feature type="compositionally biased region" description="Basic and acidic residues" evidence="4">
    <location>
        <begin position="177"/>
        <end position="186"/>
    </location>
</feature>
<accession>A0A6G0WZ14</accession>